<evidence type="ECO:0000259" key="2">
    <source>
        <dbReference type="PROSITE" id="PS50994"/>
    </source>
</evidence>
<dbReference type="OMA" id="YDCGEFS"/>
<keyword evidence="4" id="KW-1185">Reference proteome</keyword>
<feature type="region of interest" description="Disordered" evidence="1">
    <location>
        <begin position="195"/>
        <end position="226"/>
    </location>
</feature>
<organism evidence="3 4">
    <name type="scientific">Mola mola</name>
    <name type="common">Ocean sunfish</name>
    <name type="synonym">Tetraodon mola</name>
    <dbReference type="NCBI Taxonomy" id="94237"/>
    <lineage>
        <taxon>Eukaryota</taxon>
        <taxon>Metazoa</taxon>
        <taxon>Chordata</taxon>
        <taxon>Craniata</taxon>
        <taxon>Vertebrata</taxon>
        <taxon>Euteleostomi</taxon>
        <taxon>Actinopterygii</taxon>
        <taxon>Neopterygii</taxon>
        <taxon>Teleostei</taxon>
        <taxon>Neoteleostei</taxon>
        <taxon>Acanthomorphata</taxon>
        <taxon>Eupercaria</taxon>
        <taxon>Tetraodontiformes</taxon>
        <taxon>Molidae</taxon>
        <taxon>Mola</taxon>
    </lineage>
</organism>
<dbReference type="STRING" id="94237.ENSMMOP00000005024"/>
<dbReference type="InterPro" id="IPR012337">
    <property type="entry name" value="RNaseH-like_sf"/>
</dbReference>
<dbReference type="PROSITE" id="PS50994">
    <property type="entry name" value="INTEGRASE"/>
    <property type="match status" value="1"/>
</dbReference>
<dbReference type="Ensembl" id="ENSMMOT00000005115.1">
    <property type="protein sequence ID" value="ENSMMOP00000005024.1"/>
    <property type="gene ID" value="ENSMMOG00000004007.1"/>
</dbReference>
<reference evidence="3" key="2">
    <citation type="submission" date="2025-09" db="UniProtKB">
        <authorList>
            <consortium name="Ensembl"/>
        </authorList>
    </citation>
    <scope>IDENTIFICATION</scope>
</reference>
<dbReference type="Proteomes" id="UP000261620">
    <property type="component" value="Unplaced"/>
</dbReference>
<dbReference type="GO" id="GO:0015074">
    <property type="term" value="P:DNA integration"/>
    <property type="evidence" value="ECO:0007669"/>
    <property type="project" value="InterPro"/>
</dbReference>
<dbReference type="PANTHER" id="PTHR37984">
    <property type="entry name" value="PROTEIN CBG26694"/>
    <property type="match status" value="1"/>
</dbReference>
<reference evidence="3" key="1">
    <citation type="submission" date="2025-08" db="UniProtKB">
        <authorList>
            <consortium name="Ensembl"/>
        </authorList>
    </citation>
    <scope>IDENTIFICATION</scope>
</reference>
<dbReference type="InterPro" id="IPR001584">
    <property type="entry name" value="Integrase_cat-core"/>
</dbReference>
<evidence type="ECO:0000256" key="1">
    <source>
        <dbReference type="SAM" id="MobiDB-lite"/>
    </source>
</evidence>
<dbReference type="PANTHER" id="PTHR37984:SF5">
    <property type="entry name" value="PROTEIN NYNRIN-LIKE"/>
    <property type="match status" value="1"/>
</dbReference>
<dbReference type="InterPro" id="IPR036397">
    <property type="entry name" value="RNaseH_sf"/>
</dbReference>
<protein>
    <recommendedName>
        <fullName evidence="2">Integrase catalytic domain-containing protein</fullName>
    </recommendedName>
</protein>
<name>A0A3Q3W8Q8_MOLML</name>
<evidence type="ECO:0000313" key="4">
    <source>
        <dbReference type="Proteomes" id="UP000261620"/>
    </source>
</evidence>
<evidence type="ECO:0000313" key="3">
    <source>
        <dbReference type="Ensembl" id="ENSMMOP00000005024.1"/>
    </source>
</evidence>
<dbReference type="Gene3D" id="3.30.420.10">
    <property type="entry name" value="Ribonuclease H-like superfamily/Ribonuclease H"/>
    <property type="match status" value="1"/>
</dbReference>
<sequence length="257" mass="29141">FAAFQYISSVCHHSHEGFFARHGIPLCVISDHFPQYDCGEFSEFAKQYGFQDITSSPLHPEANGQAEKGVQIVKRLLKKASDSKTDPYLALLSYKAAALECGASPAELLIHRELCTTLPKDNDNKNNMLTDKRMRLKNRQKMNYDKTAKCLEPQKRDVVRIEGPDFWARKGTVLSEVGARSFIIKTENGQVLRRNRKSLLKTQDTENQTEKTESEQNGATLDVNHCELPSPSLKSELLSRSTRPRKCPKRLIEKGFN</sequence>
<accession>A0A3Q3W8Q8</accession>
<feature type="domain" description="Integrase catalytic" evidence="2">
    <location>
        <begin position="1"/>
        <end position="127"/>
    </location>
</feature>
<dbReference type="InterPro" id="IPR050951">
    <property type="entry name" value="Retrovirus_Pol_polyprotein"/>
</dbReference>
<dbReference type="SUPFAM" id="SSF53098">
    <property type="entry name" value="Ribonuclease H-like"/>
    <property type="match status" value="1"/>
</dbReference>
<dbReference type="AlphaFoldDB" id="A0A3Q3W8Q8"/>
<proteinExistence type="predicted"/>
<dbReference type="GO" id="GO:0003676">
    <property type="term" value="F:nucleic acid binding"/>
    <property type="evidence" value="ECO:0007669"/>
    <property type="project" value="InterPro"/>
</dbReference>